<organism evidence="7 8">
    <name type="scientific">Candidatus Brocadia fulgida</name>
    <dbReference type="NCBI Taxonomy" id="380242"/>
    <lineage>
        <taxon>Bacteria</taxon>
        <taxon>Pseudomonadati</taxon>
        <taxon>Planctomycetota</taxon>
        <taxon>Candidatus Brocadiia</taxon>
        <taxon>Candidatus Brocadiales</taxon>
        <taxon>Candidatus Brocadiaceae</taxon>
        <taxon>Candidatus Brocadia</taxon>
    </lineage>
</organism>
<keyword evidence="3 6" id="KW-0472">Membrane</keyword>
<dbReference type="InterPro" id="IPR052029">
    <property type="entry name" value="PpiD_chaperone"/>
</dbReference>
<dbReference type="InterPro" id="IPR027304">
    <property type="entry name" value="Trigger_fact/SurA_dom_sf"/>
</dbReference>
<evidence type="ECO:0000256" key="1">
    <source>
        <dbReference type="ARBA" id="ARBA00004236"/>
    </source>
</evidence>
<sequence>MVSSSWFRRHQKTVYIVMIFAMCVWGISYSAMEMIPKKPIGRAFGRKITQNEFAEMLSRWQRLFFPQANESIVSLVWKQLMYVEKARHMGLTVTMQEIDEGLQRFAFQIFGGNENLDRTRLLHFLCANFRLNQEQIARTLSEAILVEKLDSLIRMSVKMTTDEAWQRYSLENEQVKLKVLTLKAKDFVDSVYITEDEIRSFYEKHKDNAASEDAENPGYKFPERVKLECLIARYTDMEKHVPVADEEMKKYYEDNKETQFKITVKEESPAEKKTVKKEEKESSAANKAQEQKTVTTYKTFAEAQGDIRKTLARQKAMAKAAEIMNKLDEEIYETMDKAERPGFKDLAQKYNVAYEIPKSKKSNDEFLTENDLFEVLPGSDQLVQIAFDRDKHEASIPLDFVEGKVIFQVTDKKAAAAPPLEEIRDRVSSDLRAEKGLLKAKEIAEKYAGASTKTVFEDMVKAVKTEVGLKDVPVCETNYLNRPMKLFNKDSRYIEALKADRPNVAKKGFELKPDQRGIAVETAGEKACYIIQVVDKKVADKTAFEKNKEAVTQRYLYEKQESFMTDWQNDLSRHMELYTKFQ</sequence>
<evidence type="ECO:0000256" key="2">
    <source>
        <dbReference type="ARBA" id="ARBA00022475"/>
    </source>
</evidence>
<evidence type="ECO:0000256" key="6">
    <source>
        <dbReference type="SAM" id="Phobius"/>
    </source>
</evidence>
<dbReference type="Proteomes" id="UP000034954">
    <property type="component" value="Unassembled WGS sequence"/>
</dbReference>
<feature type="compositionally biased region" description="Basic and acidic residues" evidence="5">
    <location>
        <begin position="267"/>
        <end position="282"/>
    </location>
</feature>
<keyword evidence="6" id="KW-1133">Transmembrane helix</keyword>
<dbReference type="AlphaFoldDB" id="A0A0M2V2E1"/>
<keyword evidence="8" id="KW-1185">Reference proteome</keyword>
<dbReference type="EMBL" id="LAQJ01000054">
    <property type="protein sequence ID" value="KKO20869.1"/>
    <property type="molecule type" value="Genomic_DNA"/>
</dbReference>
<dbReference type="PANTHER" id="PTHR47529">
    <property type="entry name" value="PEPTIDYL-PROLYL CIS-TRANS ISOMERASE D"/>
    <property type="match status" value="1"/>
</dbReference>
<proteinExistence type="predicted"/>
<evidence type="ECO:0000256" key="3">
    <source>
        <dbReference type="ARBA" id="ARBA00023136"/>
    </source>
</evidence>
<feature type="region of interest" description="Disordered" evidence="5">
    <location>
        <begin position="267"/>
        <end position="291"/>
    </location>
</feature>
<dbReference type="PANTHER" id="PTHR47529:SF1">
    <property type="entry name" value="PERIPLASMIC CHAPERONE PPID"/>
    <property type="match status" value="1"/>
</dbReference>
<evidence type="ECO:0000313" key="7">
    <source>
        <dbReference type="EMBL" id="KKO20869.1"/>
    </source>
</evidence>
<comment type="caution">
    <text evidence="7">The sequence shown here is derived from an EMBL/GenBank/DDBJ whole genome shotgun (WGS) entry which is preliminary data.</text>
</comment>
<evidence type="ECO:0000256" key="5">
    <source>
        <dbReference type="SAM" id="MobiDB-lite"/>
    </source>
</evidence>
<keyword evidence="4" id="KW-0143">Chaperone</keyword>
<evidence type="ECO:0000313" key="8">
    <source>
        <dbReference type="Proteomes" id="UP000034954"/>
    </source>
</evidence>
<keyword evidence="2" id="KW-1003">Cell membrane</keyword>
<name>A0A0M2V2E1_9BACT</name>
<dbReference type="SUPFAM" id="SSF109998">
    <property type="entry name" value="Triger factor/SurA peptide-binding domain-like"/>
    <property type="match status" value="1"/>
</dbReference>
<reference evidence="7 8" key="1">
    <citation type="journal article" date="2013" name="BMC Microbiol.">
        <title>Identification of the type II cytochrome c maturation pathway in anammox bacteria by comparative genomics.</title>
        <authorList>
            <person name="Ferousi C."/>
            <person name="Speth D.R."/>
            <person name="Reimann J."/>
            <person name="Op den Camp H.J."/>
            <person name="Allen J.W."/>
            <person name="Keltjens J.T."/>
            <person name="Jetten M.S."/>
        </authorList>
    </citation>
    <scope>NUCLEOTIDE SEQUENCE [LARGE SCALE GENOMIC DNA]</scope>
    <source>
        <strain evidence="7">RU1</strain>
    </source>
</reference>
<accession>A0A0M2V2E1</accession>
<evidence type="ECO:0000256" key="4">
    <source>
        <dbReference type="ARBA" id="ARBA00023186"/>
    </source>
</evidence>
<protein>
    <submittedName>
        <fullName evidence="7">PpiD</fullName>
    </submittedName>
</protein>
<comment type="subcellular location">
    <subcellularLocation>
        <location evidence="1">Cell membrane</location>
    </subcellularLocation>
</comment>
<gene>
    <name evidence="7" type="ORF">BROFUL_00405</name>
</gene>
<keyword evidence="6" id="KW-0812">Transmembrane</keyword>
<dbReference type="GO" id="GO:0005886">
    <property type="term" value="C:plasma membrane"/>
    <property type="evidence" value="ECO:0007669"/>
    <property type="project" value="UniProtKB-SubCell"/>
</dbReference>
<feature type="transmembrane region" description="Helical" evidence="6">
    <location>
        <begin position="12"/>
        <end position="32"/>
    </location>
</feature>